<evidence type="ECO:0000313" key="6">
    <source>
        <dbReference type="EMBL" id="RIT37454.1"/>
    </source>
</evidence>
<dbReference type="PANTHER" id="PTHR43851">
    <property type="match status" value="1"/>
</dbReference>
<sequence length="475" mass="52516">MTEDLVPRGRIRRTMPLAGFTARAAGGRLVAGLREKAGDTGAVDRFHEKTAERYTELLGHSKGVLMKAGQIFSSIDTSAMGDGRRISPYERAMARLQTQSPPMDPTLARSIVESELGLPVDKAYAQFTDEPMSSASIGQVHRAILHNGQQVAVKIQYPGVAQAIREDLANTELVTTFLRTFLSLLGRGVAIDLRATARDISERISEELDYRREAANIASFHELFRGHPFIRVPEAVPELSTERVLTMTYVDGIDWVQAQQSGQELKDTWGEALWRFSLSPLQHASAFYTDLHPGNYRFGLDGSIGIVDFGSVKIIPEHLRLSWLQMIVANLQKRFADLHTIMTQAGFIPAGSTMTIEEAHRWMNQNNPDVVGPQPVTYTPQLVNRNMATLDTSSPDSLSARIALPPDLIYFVRVPLGVRSTLSKLGATVNARAVVDDMTGIAEPTTALGVQHVAWVRERGLPFGLDRRDHEDARL</sequence>
<accession>A0ABD7HN79</accession>
<comment type="caution">
    <text evidence="6">The sequence shown here is derived from an EMBL/GenBank/DDBJ whole genome shotgun (WGS) entry which is preliminary data.</text>
</comment>
<dbReference type="CDD" id="cd13970">
    <property type="entry name" value="ABC1_ADCK3"/>
    <property type="match status" value="1"/>
</dbReference>
<keyword evidence="6" id="KW-0418">Kinase</keyword>
<protein>
    <submittedName>
        <fullName evidence="6">AarF/ABC1/UbiB kinase family protein</fullName>
    </submittedName>
</protein>
<comment type="similarity">
    <text evidence="1">Belongs to the protein kinase superfamily. ADCK protein kinase family.</text>
</comment>
<keyword evidence="4" id="KW-0067">ATP-binding</keyword>
<feature type="domain" description="ABC1 atypical kinase-like" evidence="5">
    <location>
        <begin position="95"/>
        <end position="333"/>
    </location>
</feature>
<dbReference type="InterPro" id="IPR051409">
    <property type="entry name" value="Atypical_kinase_ADCK"/>
</dbReference>
<dbReference type="InterPro" id="IPR004147">
    <property type="entry name" value="ABC1_dom"/>
</dbReference>
<dbReference type="RefSeq" id="WP_042789650.1">
    <property type="nucleotide sequence ID" value="NZ_CP029076.1"/>
</dbReference>
<dbReference type="SUPFAM" id="SSF56112">
    <property type="entry name" value="Protein kinase-like (PK-like)"/>
    <property type="match status" value="1"/>
</dbReference>
<name>A0ABD7HN79_9MYCO</name>
<dbReference type="GO" id="GO:0005524">
    <property type="term" value="F:ATP binding"/>
    <property type="evidence" value="ECO:0007669"/>
    <property type="project" value="UniProtKB-KW"/>
</dbReference>
<dbReference type="InterPro" id="IPR034646">
    <property type="entry name" value="ADCK3_dom"/>
</dbReference>
<evidence type="ECO:0000259" key="5">
    <source>
        <dbReference type="Pfam" id="PF03109"/>
    </source>
</evidence>
<evidence type="ECO:0000256" key="1">
    <source>
        <dbReference type="ARBA" id="ARBA00009670"/>
    </source>
</evidence>
<evidence type="ECO:0000256" key="2">
    <source>
        <dbReference type="ARBA" id="ARBA00022679"/>
    </source>
</evidence>
<dbReference type="PANTHER" id="PTHR43851:SF3">
    <property type="entry name" value="COENZYME Q8"/>
    <property type="match status" value="1"/>
</dbReference>
<dbReference type="Pfam" id="PF03109">
    <property type="entry name" value="ABC1"/>
    <property type="match status" value="1"/>
</dbReference>
<dbReference type="AlphaFoldDB" id="A0ABD7HN79"/>
<evidence type="ECO:0000256" key="3">
    <source>
        <dbReference type="ARBA" id="ARBA00022741"/>
    </source>
</evidence>
<dbReference type="InterPro" id="IPR011009">
    <property type="entry name" value="Kinase-like_dom_sf"/>
</dbReference>
<keyword evidence="3" id="KW-0547">Nucleotide-binding</keyword>
<gene>
    <name evidence="6" type="ORF">D2E76_14440</name>
</gene>
<evidence type="ECO:0000256" key="4">
    <source>
        <dbReference type="ARBA" id="ARBA00022840"/>
    </source>
</evidence>
<keyword evidence="2" id="KW-0808">Transferase</keyword>
<proteinExistence type="inferred from homology"/>
<organism evidence="6 7">
    <name type="scientific">Mycobacteroides abscessus</name>
    <dbReference type="NCBI Taxonomy" id="36809"/>
    <lineage>
        <taxon>Bacteria</taxon>
        <taxon>Bacillati</taxon>
        <taxon>Actinomycetota</taxon>
        <taxon>Actinomycetes</taxon>
        <taxon>Mycobacteriales</taxon>
        <taxon>Mycobacteriaceae</taxon>
        <taxon>Mycobacteroides</taxon>
    </lineage>
</organism>
<dbReference type="Proteomes" id="UP000284557">
    <property type="component" value="Unassembled WGS sequence"/>
</dbReference>
<dbReference type="EMBL" id="QXBN01000010">
    <property type="protein sequence ID" value="RIT37454.1"/>
    <property type="molecule type" value="Genomic_DNA"/>
</dbReference>
<dbReference type="GO" id="GO:0016301">
    <property type="term" value="F:kinase activity"/>
    <property type="evidence" value="ECO:0007669"/>
    <property type="project" value="UniProtKB-KW"/>
</dbReference>
<evidence type="ECO:0000313" key="7">
    <source>
        <dbReference type="Proteomes" id="UP000284557"/>
    </source>
</evidence>
<reference evidence="6 7" key="1">
    <citation type="submission" date="2018-08" db="EMBL/GenBank/DDBJ databases">
        <title>Linezolid Resistance in Mycobacterium abscessus: MIC Distribution and Comprehensive Investigation of Resistance Mechanisms.</title>
        <authorList>
            <person name="Ye M."/>
            <person name="Xu L."/>
            <person name="Zou Y."/>
            <person name="Li B."/>
            <person name="Guo Q."/>
            <person name="Zhang Y."/>
            <person name="Zhan M."/>
            <person name="Xu B."/>
            <person name="Yu F."/>
            <person name="Zhang Z."/>
            <person name="Chu H."/>
        </authorList>
    </citation>
    <scope>NUCLEOTIDE SEQUENCE [LARGE SCALE GENOMIC DNA]</scope>
    <source>
        <strain evidence="6 7">G143</strain>
    </source>
</reference>